<sequence>DPCVPSCDGSPWPITCVLASRTRSCLHCPRLLSLAFQHPSPPILSQGVLSVGVTGITLWGPFVPTADDLMGAVADCLA</sequence>
<name>A0AAV7NIR2_PLEWA</name>
<evidence type="ECO:0000313" key="2">
    <source>
        <dbReference type="Proteomes" id="UP001066276"/>
    </source>
</evidence>
<dbReference type="EMBL" id="JANPWB010000012">
    <property type="protein sequence ID" value="KAJ1114805.1"/>
    <property type="molecule type" value="Genomic_DNA"/>
</dbReference>
<keyword evidence="2" id="KW-1185">Reference proteome</keyword>
<comment type="caution">
    <text evidence="1">The sequence shown here is derived from an EMBL/GenBank/DDBJ whole genome shotgun (WGS) entry which is preliminary data.</text>
</comment>
<reference evidence="1" key="1">
    <citation type="journal article" date="2022" name="bioRxiv">
        <title>Sequencing and chromosome-scale assembly of the giantPleurodeles waltlgenome.</title>
        <authorList>
            <person name="Brown T."/>
            <person name="Elewa A."/>
            <person name="Iarovenko S."/>
            <person name="Subramanian E."/>
            <person name="Araus A.J."/>
            <person name="Petzold A."/>
            <person name="Susuki M."/>
            <person name="Suzuki K.-i.T."/>
            <person name="Hayashi T."/>
            <person name="Toyoda A."/>
            <person name="Oliveira C."/>
            <person name="Osipova E."/>
            <person name="Leigh N.D."/>
            <person name="Simon A."/>
            <person name="Yun M.H."/>
        </authorList>
    </citation>
    <scope>NUCLEOTIDE SEQUENCE</scope>
    <source>
        <strain evidence="1">20211129_DDA</strain>
        <tissue evidence="1">Liver</tissue>
    </source>
</reference>
<organism evidence="1 2">
    <name type="scientific">Pleurodeles waltl</name>
    <name type="common">Iberian ribbed newt</name>
    <dbReference type="NCBI Taxonomy" id="8319"/>
    <lineage>
        <taxon>Eukaryota</taxon>
        <taxon>Metazoa</taxon>
        <taxon>Chordata</taxon>
        <taxon>Craniata</taxon>
        <taxon>Vertebrata</taxon>
        <taxon>Euteleostomi</taxon>
        <taxon>Amphibia</taxon>
        <taxon>Batrachia</taxon>
        <taxon>Caudata</taxon>
        <taxon>Salamandroidea</taxon>
        <taxon>Salamandridae</taxon>
        <taxon>Pleurodelinae</taxon>
        <taxon>Pleurodeles</taxon>
    </lineage>
</organism>
<feature type="non-terminal residue" evidence="1">
    <location>
        <position position="78"/>
    </location>
</feature>
<dbReference type="AlphaFoldDB" id="A0AAV7NIR2"/>
<feature type="non-terminal residue" evidence="1">
    <location>
        <position position="1"/>
    </location>
</feature>
<proteinExistence type="predicted"/>
<gene>
    <name evidence="1" type="ORF">NDU88_003036</name>
</gene>
<accession>A0AAV7NIR2</accession>
<protein>
    <submittedName>
        <fullName evidence="1">Uncharacterized protein</fullName>
    </submittedName>
</protein>
<evidence type="ECO:0000313" key="1">
    <source>
        <dbReference type="EMBL" id="KAJ1114805.1"/>
    </source>
</evidence>
<dbReference type="Proteomes" id="UP001066276">
    <property type="component" value="Chromosome 8"/>
</dbReference>